<keyword evidence="4" id="KW-1185">Reference proteome</keyword>
<dbReference type="AlphaFoldDB" id="A0A7W6RYD5"/>
<organism evidence="3 4">
    <name type="scientific">Roseospira goensis</name>
    <dbReference type="NCBI Taxonomy" id="391922"/>
    <lineage>
        <taxon>Bacteria</taxon>
        <taxon>Pseudomonadati</taxon>
        <taxon>Pseudomonadota</taxon>
        <taxon>Alphaproteobacteria</taxon>
        <taxon>Rhodospirillales</taxon>
        <taxon>Rhodospirillaceae</taxon>
        <taxon>Roseospira</taxon>
    </lineage>
</organism>
<evidence type="ECO:0000313" key="4">
    <source>
        <dbReference type="Proteomes" id="UP000555728"/>
    </source>
</evidence>
<name>A0A7W6RYD5_9PROT</name>
<dbReference type="EMBL" id="JACIGI010000004">
    <property type="protein sequence ID" value="MBB4284980.1"/>
    <property type="molecule type" value="Genomic_DNA"/>
</dbReference>
<dbReference type="Pfam" id="PF08874">
    <property type="entry name" value="DUF1835"/>
    <property type="match status" value="1"/>
</dbReference>
<accession>A0A7W6RYD5</accession>
<gene>
    <name evidence="3" type="ORF">GGD88_000694</name>
</gene>
<feature type="domain" description="DUF1835" evidence="2">
    <location>
        <begin position="42"/>
        <end position="147"/>
    </location>
</feature>
<feature type="region of interest" description="Disordered" evidence="1">
    <location>
        <begin position="1"/>
        <end position="37"/>
    </location>
</feature>
<sequence length="371" mass="39367">MTGTGARAVRADPAVTPLGGRAGRTPGQRARAAPDGTAPTLHVRCGSDILEALAQAGFQGDYLEISDPLVQGPVPALRSLDAYHDTRATFIATAYGVPEAKARSRLAEQWAALLAADRYDRVVLWFEHDAYDQLILARVLAALHGRRALVGRVTLVLYDPARDGATVGRVRGLGELAPAQLRRLWGRQRAVTPALTAQGVRVWDALRQPDPRALGRLAGGTVPGLATMAPALRRWLQDLPWTTDGLGLTERDLLQTLETAGGTAGTGALFRAYLEHDPQPTLGDAMFGAVLRGLAQGPAPAIGKTPPDADDRRAGWTLTDTGRALLAGTVDWGAVGGLDRWMGGTRLVSGQPVWRWDPALAAPVPDMPTAP</sequence>
<evidence type="ECO:0000256" key="1">
    <source>
        <dbReference type="SAM" id="MobiDB-lite"/>
    </source>
</evidence>
<protein>
    <recommendedName>
        <fullName evidence="2">DUF1835 domain-containing protein</fullName>
    </recommendedName>
</protein>
<proteinExistence type="predicted"/>
<evidence type="ECO:0000313" key="3">
    <source>
        <dbReference type="EMBL" id="MBB4284980.1"/>
    </source>
</evidence>
<comment type="caution">
    <text evidence="3">The sequence shown here is derived from an EMBL/GenBank/DDBJ whole genome shotgun (WGS) entry which is preliminary data.</text>
</comment>
<reference evidence="3 4" key="1">
    <citation type="submission" date="2020-08" db="EMBL/GenBank/DDBJ databases">
        <title>Genome sequencing of Purple Non-Sulfur Bacteria from various extreme environments.</title>
        <authorList>
            <person name="Mayer M."/>
        </authorList>
    </citation>
    <scope>NUCLEOTIDE SEQUENCE [LARGE SCALE GENOMIC DNA]</scope>
    <source>
        <strain evidence="3 4">JA135</strain>
    </source>
</reference>
<dbReference type="Proteomes" id="UP000555728">
    <property type="component" value="Unassembled WGS sequence"/>
</dbReference>
<evidence type="ECO:0000259" key="2">
    <source>
        <dbReference type="Pfam" id="PF08874"/>
    </source>
</evidence>
<dbReference type="InterPro" id="IPR014973">
    <property type="entry name" value="DUF1835"/>
</dbReference>
<dbReference type="RefSeq" id="WP_184431740.1">
    <property type="nucleotide sequence ID" value="NZ_JACIGI010000004.1"/>
</dbReference>